<reference evidence="2" key="1">
    <citation type="submission" date="2025-08" db="UniProtKB">
        <authorList>
            <consortium name="Ensembl"/>
        </authorList>
    </citation>
    <scope>IDENTIFICATION</scope>
</reference>
<dbReference type="InterPro" id="IPR050111">
    <property type="entry name" value="C-type_lectin/snaclec_domain"/>
</dbReference>
<dbReference type="PANTHER" id="PTHR22803">
    <property type="entry name" value="MANNOSE, PHOSPHOLIPASE, LECTIN RECEPTOR RELATED"/>
    <property type="match status" value="1"/>
</dbReference>
<dbReference type="InterPro" id="IPR016187">
    <property type="entry name" value="CTDL_fold"/>
</dbReference>
<reference evidence="2" key="2">
    <citation type="submission" date="2025-09" db="UniProtKB">
        <authorList>
            <consortium name="Ensembl"/>
        </authorList>
    </citation>
    <scope>IDENTIFICATION</scope>
</reference>
<evidence type="ECO:0000313" key="2">
    <source>
        <dbReference type="Ensembl" id="ENSCRFP00000009859.1"/>
    </source>
</evidence>
<evidence type="ECO:0000259" key="1">
    <source>
        <dbReference type="PROSITE" id="PS50041"/>
    </source>
</evidence>
<sequence>CLPVFSPAPHGCCTLSDCQVFLSEQIRQSKDPKPDNFYIGLFAEKAGQWQWVDKTPYNVTAAFWRKGEPTEGFDENCVIIHRDTELPNNWNDVSCLKYHRICEAAAVTV</sequence>
<dbReference type="Gene3D" id="3.10.100.10">
    <property type="entry name" value="Mannose-Binding Protein A, subunit A"/>
    <property type="match status" value="1"/>
</dbReference>
<protein>
    <recommendedName>
        <fullName evidence="1">C-type lectin domain-containing protein</fullName>
    </recommendedName>
</protein>
<proteinExistence type="predicted"/>
<accession>A0A8C3QRJ4</accession>
<name>A0A8C3QRJ4_9PASS</name>
<organism evidence="2 3">
    <name type="scientific">Cyanoderma ruficeps</name>
    <name type="common">rufous-capped babbler</name>
    <dbReference type="NCBI Taxonomy" id="181631"/>
    <lineage>
        <taxon>Eukaryota</taxon>
        <taxon>Metazoa</taxon>
        <taxon>Chordata</taxon>
        <taxon>Craniata</taxon>
        <taxon>Vertebrata</taxon>
        <taxon>Euteleostomi</taxon>
        <taxon>Archelosauria</taxon>
        <taxon>Archosauria</taxon>
        <taxon>Dinosauria</taxon>
        <taxon>Saurischia</taxon>
        <taxon>Theropoda</taxon>
        <taxon>Coelurosauria</taxon>
        <taxon>Aves</taxon>
        <taxon>Neognathae</taxon>
        <taxon>Neoaves</taxon>
        <taxon>Telluraves</taxon>
        <taxon>Australaves</taxon>
        <taxon>Passeriformes</taxon>
        <taxon>Sylvioidea</taxon>
        <taxon>Timaliidae</taxon>
        <taxon>Cyanoderma</taxon>
    </lineage>
</organism>
<dbReference type="Ensembl" id="ENSCRFT00000010215.1">
    <property type="protein sequence ID" value="ENSCRFP00000009859.1"/>
    <property type="gene ID" value="ENSCRFG00000007704.1"/>
</dbReference>
<dbReference type="Proteomes" id="UP000694396">
    <property type="component" value="Unplaced"/>
</dbReference>
<evidence type="ECO:0000313" key="3">
    <source>
        <dbReference type="Proteomes" id="UP000694396"/>
    </source>
</evidence>
<dbReference type="SUPFAM" id="SSF56436">
    <property type="entry name" value="C-type lectin-like"/>
    <property type="match status" value="1"/>
</dbReference>
<dbReference type="PROSITE" id="PS50041">
    <property type="entry name" value="C_TYPE_LECTIN_2"/>
    <property type="match status" value="1"/>
</dbReference>
<dbReference type="AlphaFoldDB" id="A0A8C3QRJ4"/>
<dbReference type="Pfam" id="PF00059">
    <property type="entry name" value="Lectin_C"/>
    <property type="match status" value="1"/>
</dbReference>
<keyword evidence="3" id="KW-1185">Reference proteome</keyword>
<feature type="domain" description="C-type lectin" evidence="1">
    <location>
        <begin position="21"/>
        <end position="95"/>
    </location>
</feature>
<dbReference type="InterPro" id="IPR001304">
    <property type="entry name" value="C-type_lectin-like"/>
</dbReference>
<dbReference type="InterPro" id="IPR016186">
    <property type="entry name" value="C-type_lectin-like/link_sf"/>
</dbReference>